<dbReference type="OMA" id="EGWTICE"/>
<reference evidence="2 3" key="1">
    <citation type="journal article" date="2012" name="PLoS Pathog.">
        <title>Diverse lifestyles and strategies of plant pathogenesis encoded in the genomes of eighteen Dothideomycetes fungi.</title>
        <authorList>
            <person name="Ohm R.A."/>
            <person name="Feau N."/>
            <person name="Henrissat B."/>
            <person name="Schoch C.L."/>
            <person name="Horwitz B.A."/>
            <person name="Barry K.W."/>
            <person name="Condon B.J."/>
            <person name="Copeland A.C."/>
            <person name="Dhillon B."/>
            <person name="Glaser F."/>
            <person name="Hesse C.N."/>
            <person name="Kosti I."/>
            <person name="LaButti K."/>
            <person name="Lindquist E.A."/>
            <person name="Lucas S."/>
            <person name="Salamov A.A."/>
            <person name="Bradshaw R.E."/>
            <person name="Ciuffetti L."/>
            <person name="Hamelin R.C."/>
            <person name="Kema G.H.J."/>
            <person name="Lawrence C."/>
            <person name="Scott J.A."/>
            <person name="Spatafora J.W."/>
            <person name="Turgeon B.G."/>
            <person name="de Wit P.J.G.M."/>
            <person name="Zhong S."/>
            <person name="Goodwin S.B."/>
            <person name="Grigoriev I.V."/>
        </authorList>
    </citation>
    <scope>NUCLEOTIDE SEQUENCE [LARGE SCALE GENOMIC DNA]</scope>
    <source>
        <strain evidence="2 3">SO2202</strain>
    </source>
</reference>
<protein>
    <recommendedName>
        <fullName evidence="4">Cell wall protein PhiA</fullName>
    </recommendedName>
</protein>
<dbReference type="Proteomes" id="UP000016931">
    <property type="component" value="Unassembled WGS sequence"/>
</dbReference>
<evidence type="ECO:0000313" key="3">
    <source>
        <dbReference type="Proteomes" id="UP000016931"/>
    </source>
</evidence>
<accession>M3DEZ9</accession>
<dbReference type="AlphaFoldDB" id="M3DEZ9"/>
<evidence type="ECO:0000313" key="2">
    <source>
        <dbReference type="EMBL" id="EMF16099.1"/>
    </source>
</evidence>
<feature type="signal peptide" evidence="1">
    <location>
        <begin position="1"/>
        <end position="19"/>
    </location>
</feature>
<evidence type="ECO:0008006" key="4">
    <source>
        <dbReference type="Google" id="ProtNLM"/>
    </source>
</evidence>
<dbReference type="GeneID" id="27901648"/>
<keyword evidence="1" id="KW-0732">Signal</keyword>
<dbReference type="OrthoDB" id="5317242at2759"/>
<dbReference type="HOGENOM" id="CLU_124601_0_0_1"/>
<dbReference type="eggNOG" id="ENOG502S6ZV">
    <property type="taxonomic scope" value="Eukaryota"/>
</dbReference>
<sequence>MRTSHAIASLAAAAVLSAALPTAQNLTSFFLVTTTSRYAAGNTSALPSVNATSLFDADSSSSDLYQLRLIAPGYGSLPQFTIKDNALHTIAYGPHGNGEYDYESTEVEDGQELAFDPTPEERSNLSLEDGYLLAVNGQCTGWTVCLGAHDQQVISWKGNGTSCEARFIQAVKNAPY</sequence>
<evidence type="ECO:0000256" key="1">
    <source>
        <dbReference type="SAM" id="SignalP"/>
    </source>
</evidence>
<dbReference type="EMBL" id="KB456261">
    <property type="protein sequence ID" value="EMF16099.1"/>
    <property type="molecule type" value="Genomic_DNA"/>
</dbReference>
<feature type="chain" id="PRO_5004032523" description="Cell wall protein PhiA" evidence="1">
    <location>
        <begin position="20"/>
        <end position="176"/>
    </location>
</feature>
<keyword evidence="3" id="KW-1185">Reference proteome</keyword>
<gene>
    <name evidence="2" type="ORF">SEPMUDRAFT_147761</name>
</gene>
<organism evidence="2 3">
    <name type="scientific">Sphaerulina musiva (strain SO2202)</name>
    <name type="common">Poplar stem canker fungus</name>
    <name type="synonym">Septoria musiva</name>
    <dbReference type="NCBI Taxonomy" id="692275"/>
    <lineage>
        <taxon>Eukaryota</taxon>
        <taxon>Fungi</taxon>
        <taxon>Dikarya</taxon>
        <taxon>Ascomycota</taxon>
        <taxon>Pezizomycotina</taxon>
        <taxon>Dothideomycetes</taxon>
        <taxon>Dothideomycetidae</taxon>
        <taxon>Mycosphaerellales</taxon>
        <taxon>Mycosphaerellaceae</taxon>
        <taxon>Sphaerulina</taxon>
    </lineage>
</organism>
<proteinExistence type="predicted"/>
<name>M3DEZ9_SPHMS</name>
<dbReference type="RefSeq" id="XP_016764220.1">
    <property type="nucleotide sequence ID" value="XM_016904511.1"/>
</dbReference>